<protein>
    <submittedName>
        <fullName evidence="3">NAD-dependent epimerase dehydratase</fullName>
    </submittedName>
    <submittedName>
        <fullName evidence="2">Oxidoreductase</fullName>
    </submittedName>
</protein>
<comment type="caution">
    <text evidence="2">The sequence shown here is derived from an EMBL/GenBank/DDBJ whole genome shotgun (WGS) entry which is preliminary data.</text>
</comment>
<name>I7J1V3_9LACO</name>
<dbReference type="RefSeq" id="WP_008472441.1">
    <property type="nucleotide sequence ID" value="NZ_AYZO01000008.1"/>
</dbReference>
<sequence>MKVFVAGATGRVGQEVVKLLLQANHQVVAGARHVDRLDDATNLQKVTLDLHDSVADLTKLLLGCDAVIFTGGSRGKDLLQTDLNGAVKLMMAAEQVGSKRFVHLSSAFALDQEKWATIPSLASLTDYNIAKFFSDKWLMDETHLDYTIVQPGSLTEEPATGKIALNVKDGGTNPIPDVAHILVACLDHPNTIGQVLIMHSGDTEIDAALNKVK</sequence>
<dbReference type="Proteomes" id="UP000051521">
    <property type="component" value="Unassembled WGS sequence"/>
</dbReference>
<dbReference type="InterPro" id="IPR016040">
    <property type="entry name" value="NAD(P)-bd_dom"/>
</dbReference>
<accession>I7J1V3</accession>
<dbReference type="Gene3D" id="3.40.50.720">
    <property type="entry name" value="NAD(P)-binding Rossmann-like Domain"/>
    <property type="match status" value="1"/>
</dbReference>
<dbReference type="EMBL" id="CAKC01000024">
    <property type="protein sequence ID" value="CCI86487.1"/>
    <property type="molecule type" value="Genomic_DNA"/>
</dbReference>
<dbReference type="PATRIC" id="fig|1423751.3.peg.1858"/>
<evidence type="ECO:0000313" key="5">
    <source>
        <dbReference type="Proteomes" id="UP000051521"/>
    </source>
</evidence>
<dbReference type="PANTHER" id="PTHR15020">
    <property type="entry name" value="FLAVIN REDUCTASE-RELATED"/>
    <property type="match status" value="1"/>
</dbReference>
<dbReference type="Pfam" id="PF13460">
    <property type="entry name" value="NAD_binding_10"/>
    <property type="match status" value="1"/>
</dbReference>
<reference evidence="2 4" key="1">
    <citation type="submission" date="2012-06" db="EMBL/GenBank/DDBJ databases">
        <title>Draft genome sequence of Lactobacillus gigeriorum CRBIP 24.85T, isolated from chicken crop.</title>
        <authorList>
            <person name="Cousin S."/>
            <person name="Ma L."/>
            <person name="Creno S."/>
            <person name="Clermont D."/>
            <person name="Loux V."/>
            <person name="Bizet C."/>
            <person name="Bouchier C."/>
        </authorList>
    </citation>
    <scope>NUCLEOTIDE SEQUENCE [LARGE SCALE GENOMIC DNA]</scope>
    <source>
        <strain evidence="4">CRBIP 24.85T</strain>
        <strain evidence="2">Type strain: CRBIP 24.85</strain>
    </source>
</reference>
<dbReference type="InterPro" id="IPR036291">
    <property type="entry name" value="NAD(P)-bd_dom_sf"/>
</dbReference>
<dbReference type="EMBL" id="AYZO01000008">
    <property type="protein sequence ID" value="KRN13873.1"/>
    <property type="molecule type" value="Genomic_DNA"/>
</dbReference>
<dbReference type="PANTHER" id="PTHR15020:SF50">
    <property type="entry name" value="UPF0659 PROTEIN YMR090W"/>
    <property type="match status" value="1"/>
</dbReference>
<keyword evidence="5" id="KW-1185">Reference proteome</keyword>
<evidence type="ECO:0000313" key="2">
    <source>
        <dbReference type="EMBL" id="CCI86487.1"/>
    </source>
</evidence>
<dbReference type="OrthoDB" id="9785372at2"/>
<evidence type="ECO:0000259" key="1">
    <source>
        <dbReference type="Pfam" id="PF13460"/>
    </source>
</evidence>
<reference evidence="3 5" key="2">
    <citation type="journal article" date="2015" name="Genome Announc.">
        <title>Expanding the biotechnology potential of lactobacilli through comparative genomics of 213 strains and associated genera.</title>
        <authorList>
            <person name="Sun Z."/>
            <person name="Harris H.M."/>
            <person name="McCann A."/>
            <person name="Guo C."/>
            <person name="Argimon S."/>
            <person name="Zhang W."/>
            <person name="Yang X."/>
            <person name="Jeffery I.B."/>
            <person name="Cooney J.C."/>
            <person name="Kagawa T.F."/>
            <person name="Liu W."/>
            <person name="Song Y."/>
            <person name="Salvetti E."/>
            <person name="Wrobel A."/>
            <person name="Rasinkangas P."/>
            <person name="Parkhill J."/>
            <person name="Rea M.C."/>
            <person name="O'Sullivan O."/>
            <person name="Ritari J."/>
            <person name="Douillard F.P."/>
            <person name="Paul Ross R."/>
            <person name="Yang R."/>
            <person name="Briner A.E."/>
            <person name="Felis G.E."/>
            <person name="de Vos W.M."/>
            <person name="Barrangou R."/>
            <person name="Klaenhammer T.R."/>
            <person name="Caufield P.W."/>
            <person name="Cui Y."/>
            <person name="Zhang H."/>
            <person name="O'Toole P.W."/>
        </authorList>
    </citation>
    <scope>NUCLEOTIDE SEQUENCE [LARGE SCALE GENOMIC DNA]</scope>
    <source>
        <strain evidence="3 5">DSM 23908</strain>
    </source>
</reference>
<organism evidence="2 4">
    <name type="scientific">Lactobacillus gigeriorum DSM 23908 = CRBIP 24.85</name>
    <dbReference type="NCBI Taxonomy" id="1423751"/>
    <lineage>
        <taxon>Bacteria</taxon>
        <taxon>Bacillati</taxon>
        <taxon>Bacillota</taxon>
        <taxon>Bacilli</taxon>
        <taxon>Lactobacillales</taxon>
        <taxon>Lactobacillaceae</taxon>
        <taxon>Lactobacillus</taxon>
    </lineage>
</organism>
<gene>
    <name evidence="2" type="ORF">BN52_07785</name>
    <name evidence="3" type="ORF">FC38_GL001794</name>
</gene>
<dbReference type="AlphaFoldDB" id="I7J1V3"/>
<evidence type="ECO:0000313" key="3">
    <source>
        <dbReference type="EMBL" id="KRN13873.1"/>
    </source>
</evidence>
<proteinExistence type="predicted"/>
<dbReference type="Proteomes" id="UP000009326">
    <property type="component" value="Unassembled WGS sequence"/>
</dbReference>
<dbReference type="SUPFAM" id="SSF51735">
    <property type="entry name" value="NAD(P)-binding Rossmann-fold domains"/>
    <property type="match status" value="1"/>
</dbReference>
<evidence type="ECO:0000313" key="4">
    <source>
        <dbReference type="Proteomes" id="UP000009326"/>
    </source>
</evidence>
<dbReference type="CDD" id="cd05243">
    <property type="entry name" value="SDR_a5"/>
    <property type="match status" value="1"/>
</dbReference>
<feature type="domain" description="NAD(P)-binding" evidence="1">
    <location>
        <begin position="7"/>
        <end position="189"/>
    </location>
</feature>